<name>A0A1R4I805_9MICO</name>
<proteinExistence type="predicted"/>
<dbReference type="AlphaFoldDB" id="A0A1R4I805"/>
<keyword evidence="2" id="KW-1185">Reference proteome</keyword>
<dbReference type="EMBL" id="FUKO01000002">
    <property type="protein sequence ID" value="SJN15744.1"/>
    <property type="molecule type" value="Genomic_DNA"/>
</dbReference>
<sequence length="71" mass="7766">MWQMAFQAGLVARRPELGDEVRAEAARLYESGLTLVQVAERLGISDEGVRAAVVSQGGTIRPRGRRRLMVG</sequence>
<gene>
    <name evidence="1" type="ORF">FM104_00535</name>
</gene>
<evidence type="ECO:0000313" key="2">
    <source>
        <dbReference type="Proteomes" id="UP000196320"/>
    </source>
</evidence>
<reference evidence="1 2" key="1">
    <citation type="submission" date="2017-02" db="EMBL/GenBank/DDBJ databases">
        <authorList>
            <person name="Peterson S.W."/>
        </authorList>
    </citation>
    <scope>NUCLEOTIDE SEQUENCE [LARGE SCALE GENOMIC DNA]</scope>
    <source>
        <strain evidence="1 2">B Mb 05.01</strain>
    </source>
</reference>
<organism evidence="1 2">
    <name type="scientific">Microbacterium esteraromaticum</name>
    <dbReference type="NCBI Taxonomy" id="57043"/>
    <lineage>
        <taxon>Bacteria</taxon>
        <taxon>Bacillati</taxon>
        <taxon>Actinomycetota</taxon>
        <taxon>Actinomycetes</taxon>
        <taxon>Micrococcales</taxon>
        <taxon>Microbacteriaceae</taxon>
        <taxon>Microbacterium</taxon>
    </lineage>
</organism>
<evidence type="ECO:0000313" key="1">
    <source>
        <dbReference type="EMBL" id="SJN15744.1"/>
    </source>
</evidence>
<dbReference type="Proteomes" id="UP000196320">
    <property type="component" value="Unassembled WGS sequence"/>
</dbReference>
<protein>
    <submittedName>
        <fullName evidence="1">Uncharacterized protein</fullName>
    </submittedName>
</protein>
<accession>A0A1R4I805</accession>
<dbReference type="Gene3D" id="1.10.10.60">
    <property type="entry name" value="Homeodomain-like"/>
    <property type="match status" value="1"/>
</dbReference>